<feature type="compositionally biased region" description="Basic and acidic residues" evidence="1">
    <location>
        <begin position="231"/>
        <end position="240"/>
    </location>
</feature>
<proteinExistence type="predicted"/>
<feature type="region of interest" description="Disordered" evidence="1">
    <location>
        <begin position="117"/>
        <end position="274"/>
    </location>
</feature>
<accession>A0ABC9BT47</accession>
<keyword evidence="3" id="KW-1185">Reference proteome</keyword>
<sequence length="274" mass="28558">MAVAEVEAERDPAALRAARILVSLRSRKLAAWPEWVPNPAPEREASYAEAAPATAPAEVAKTWAARRPRSRGRRGSCFPWRKALRELLDLAGSGGGDEDERYAASARRTVEAALCYGTAAGSGSPSTSSADRAARSRSRSQPRHADEKAAAAAQAAVHEKPLPAAPAKEPMKAPSPDTPLDYGAGGSGASSSADDAARPRGKRRSPAARGSGGGGADDDEGCSSPAKRARAAADRDEKPIPAEQSSMQIETRESSSKGLVLDLNLPPPLDDDAY</sequence>
<gene>
    <name evidence="2" type="ORF">URODEC1_LOCUS67893</name>
</gene>
<feature type="compositionally biased region" description="Low complexity" evidence="1">
    <location>
        <begin position="165"/>
        <end position="175"/>
    </location>
</feature>
<dbReference type="Proteomes" id="UP001497457">
    <property type="component" value="Chromosome 27b"/>
</dbReference>
<evidence type="ECO:0000256" key="1">
    <source>
        <dbReference type="SAM" id="MobiDB-lite"/>
    </source>
</evidence>
<dbReference type="AlphaFoldDB" id="A0ABC9BT47"/>
<name>A0ABC9BT47_9POAL</name>
<protein>
    <submittedName>
        <fullName evidence="2">Uncharacterized protein</fullName>
    </submittedName>
</protein>
<dbReference type="EMBL" id="OZ075137">
    <property type="protein sequence ID" value="CAL5006145.1"/>
    <property type="molecule type" value="Genomic_DNA"/>
</dbReference>
<organism evidence="2 3">
    <name type="scientific">Urochloa decumbens</name>
    <dbReference type="NCBI Taxonomy" id="240449"/>
    <lineage>
        <taxon>Eukaryota</taxon>
        <taxon>Viridiplantae</taxon>
        <taxon>Streptophyta</taxon>
        <taxon>Embryophyta</taxon>
        <taxon>Tracheophyta</taxon>
        <taxon>Spermatophyta</taxon>
        <taxon>Magnoliopsida</taxon>
        <taxon>Liliopsida</taxon>
        <taxon>Poales</taxon>
        <taxon>Poaceae</taxon>
        <taxon>PACMAD clade</taxon>
        <taxon>Panicoideae</taxon>
        <taxon>Panicodae</taxon>
        <taxon>Paniceae</taxon>
        <taxon>Melinidinae</taxon>
        <taxon>Urochloa</taxon>
    </lineage>
</organism>
<evidence type="ECO:0000313" key="2">
    <source>
        <dbReference type="EMBL" id="CAL5006145.1"/>
    </source>
</evidence>
<feature type="compositionally biased region" description="Low complexity" evidence="1">
    <location>
        <begin position="117"/>
        <end position="131"/>
    </location>
</feature>
<evidence type="ECO:0000313" key="3">
    <source>
        <dbReference type="Proteomes" id="UP001497457"/>
    </source>
</evidence>
<reference evidence="2" key="1">
    <citation type="submission" date="2024-10" db="EMBL/GenBank/DDBJ databases">
        <authorList>
            <person name="Ryan C."/>
        </authorList>
    </citation>
    <scope>NUCLEOTIDE SEQUENCE [LARGE SCALE GENOMIC DNA]</scope>
</reference>